<keyword evidence="8" id="KW-0175">Coiled coil</keyword>
<dbReference type="EMBL" id="JAMPKK010000007">
    <property type="protein sequence ID" value="MEP0863827.1"/>
    <property type="molecule type" value="Genomic_DNA"/>
</dbReference>
<dbReference type="PROSITE" id="PS50112">
    <property type="entry name" value="PAS"/>
    <property type="match status" value="1"/>
</dbReference>
<dbReference type="PROSITE" id="PS50109">
    <property type="entry name" value="HIS_KIN"/>
    <property type="match status" value="1"/>
</dbReference>
<feature type="domain" description="PAS" evidence="11">
    <location>
        <begin position="152"/>
        <end position="222"/>
    </location>
</feature>
<dbReference type="InterPro" id="IPR000014">
    <property type="entry name" value="PAS"/>
</dbReference>
<dbReference type="PANTHER" id="PTHR43711">
    <property type="entry name" value="TWO-COMPONENT HISTIDINE KINASE"/>
    <property type="match status" value="1"/>
</dbReference>
<keyword evidence="3" id="KW-0597">Phosphoprotein</keyword>
<dbReference type="Proteomes" id="UP001442494">
    <property type="component" value="Unassembled WGS sequence"/>
</dbReference>
<dbReference type="InterPro" id="IPR013655">
    <property type="entry name" value="PAS_fold_3"/>
</dbReference>
<evidence type="ECO:0000256" key="7">
    <source>
        <dbReference type="PROSITE-ProRule" id="PRU00169"/>
    </source>
</evidence>
<dbReference type="GO" id="GO:0005524">
    <property type="term" value="F:ATP binding"/>
    <property type="evidence" value="ECO:0007669"/>
    <property type="project" value="UniProtKB-KW"/>
</dbReference>
<comment type="catalytic activity">
    <reaction evidence="1">
        <text>ATP + protein L-histidine = ADP + protein N-phospho-L-histidine.</text>
        <dbReference type="EC" id="2.7.13.3"/>
    </reaction>
</comment>
<comment type="caution">
    <text evidence="13">The sequence shown here is derived from an EMBL/GenBank/DDBJ whole genome shotgun (WGS) entry which is preliminary data.</text>
</comment>
<dbReference type="PROSITE" id="PS50110">
    <property type="entry name" value="RESPONSE_REGULATORY"/>
    <property type="match status" value="1"/>
</dbReference>
<feature type="domain" description="Histidine kinase" evidence="9">
    <location>
        <begin position="295"/>
        <end position="519"/>
    </location>
</feature>
<dbReference type="SMART" id="SM00388">
    <property type="entry name" value="HisKA"/>
    <property type="match status" value="1"/>
</dbReference>
<evidence type="ECO:0000256" key="5">
    <source>
        <dbReference type="ARBA" id="ARBA00022777"/>
    </source>
</evidence>
<keyword evidence="14" id="KW-1185">Reference proteome</keyword>
<evidence type="ECO:0000256" key="2">
    <source>
        <dbReference type="ARBA" id="ARBA00012438"/>
    </source>
</evidence>
<dbReference type="PROSITE" id="PS50113">
    <property type="entry name" value="PAC"/>
    <property type="match status" value="1"/>
</dbReference>
<dbReference type="CDD" id="cd00082">
    <property type="entry name" value="HisKA"/>
    <property type="match status" value="1"/>
</dbReference>
<dbReference type="InterPro" id="IPR036097">
    <property type="entry name" value="HisK_dim/P_sf"/>
</dbReference>
<dbReference type="InterPro" id="IPR004358">
    <property type="entry name" value="Sig_transdc_His_kin-like_C"/>
</dbReference>
<proteinExistence type="predicted"/>
<evidence type="ECO:0000256" key="1">
    <source>
        <dbReference type="ARBA" id="ARBA00000085"/>
    </source>
</evidence>
<dbReference type="SUPFAM" id="SSF47384">
    <property type="entry name" value="Homodimeric domain of signal transducing histidine kinase"/>
    <property type="match status" value="1"/>
</dbReference>
<dbReference type="SUPFAM" id="SSF55874">
    <property type="entry name" value="ATPase domain of HSP90 chaperone/DNA topoisomerase II/histidine kinase"/>
    <property type="match status" value="1"/>
</dbReference>
<evidence type="ECO:0000256" key="4">
    <source>
        <dbReference type="ARBA" id="ARBA00022679"/>
    </source>
</evidence>
<dbReference type="InterPro" id="IPR050736">
    <property type="entry name" value="Sensor_HK_Regulatory"/>
</dbReference>
<dbReference type="PANTHER" id="PTHR43711:SF26">
    <property type="entry name" value="SENSOR HISTIDINE KINASE RCSC"/>
    <property type="match status" value="1"/>
</dbReference>
<sequence length="532" mass="60447">MNRILLVVQNKQNRRLLSEWLAIRYQVISPDLEVAKQEPDFLLAPSFDLCIMCGRSLDQFWESVQRIRELQQPVFLPFLLITSSADVRMVTRHLWQTIDDLITKPIEKVELQARVEILLRSRQYSQNLKAANQELESEIAHRQQVETALAESEAKFRALVQNSSDVIKVLEADGTIAYASPSSQAVLGFSREELQGTNVFDYIHPDDLTEAIATFKASLTNPGETQISEYRFRHQDGSWHYLESKSNFSNAETILTGIVVNSRDITIRKHAEEDMLKTLEKERELNELKSRFVAMVSHEIRNPLNTILAATQILENYSDKWSVDKKREFFERIKKNVKTMTALLDNVLIIGRSDQRRLEVKPVPLDLEKFTRNLIEEIKLSTSCKHVITFEKHTNEACVNQNQCISVCLDENLLRHILTNLLTNAIKYSPEGSTVRFKLLCQNEQAIFQIQDEGIGISPEDQQQLFESFQRASNVSNIPGTGLGLAIVKRCVDLQGGNIAVTSEIGVGTTFTVTLPLQNSVSMDANDIVSTL</sequence>
<dbReference type="Gene3D" id="1.10.287.130">
    <property type="match status" value="1"/>
</dbReference>
<evidence type="ECO:0000256" key="8">
    <source>
        <dbReference type="SAM" id="Coils"/>
    </source>
</evidence>
<dbReference type="CDD" id="cd16922">
    <property type="entry name" value="HATPase_EvgS-ArcB-TorS-like"/>
    <property type="match status" value="1"/>
</dbReference>
<dbReference type="InterPro" id="IPR035965">
    <property type="entry name" value="PAS-like_dom_sf"/>
</dbReference>
<keyword evidence="5" id="KW-0418">Kinase</keyword>
<dbReference type="PRINTS" id="PR00344">
    <property type="entry name" value="BCTRLSENSOR"/>
</dbReference>
<dbReference type="InterPro" id="IPR005467">
    <property type="entry name" value="His_kinase_dom"/>
</dbReference>
<feature type="domain" description="Response regulatory" evidence="10">
    <location>
        <begin position="3"/>
        <end position="119"/>
    </location>
</feature>
<dbReference type="Gene3D" id="3.40.50.2300">
    <property type="match status" value="1"/>
</dbReference>
<feature type="coiled-coil region" evidence="8">
    <location>
        <begin position="125"/>
        <end position="162"/>
    </location>
</feature>
<gene>
    <name evidence="13" type="ORF">NDI37_05025</name>
</gene>
<dbReference type="SUPFAM" id="SSF52172">
    <property type="entry name" value="CheY-like"/>
    <property type="match status" value="1"/>
</dbReference>
<dbReference type="Pfam" id="PF00512">
    <property type="entry name" value="HisKA"/>
    <property type="match status" value="1"/>
</dbReference>
<evidence type="ECO:0000256" key="3">
    <source>
        <dbReference type="ARBA" id="ARBA00022553"/>
    </source>
</evidence>
<keyword evidence="6" id="KW-0902">Two-component regulatory system</keyword>
<dbReference type="InterPro" id="IPR000700">
    <property type="entry name" value="PAS-assoc_C"/>
</dbReference>
<comment type="caution">
    <text evidence="7">Lacks conserved residue(s) required for the propagation of feature annotation.</text>
</comment>
<dbReference type="InterPro" id="IPR001789">
    <property type="entry name" value="Sig_transdc_resp-reg_receiver"/>
</dbReference>
<name>A0ABV0JMB3_9CYAN</name>
<dbReference type="CDD" id="cd00130">
    <property type="entry name" value="PAS"/>
    <property type="match status" value="1"/>
</dbReference>
<dbReference type="InterPro" id="IPR003661">
    <property type="entry name" value="HisK_dim/P_dom"/>
</dbReference>
<dbReference type="EC" id="2.7.13.3" evidence="2"/>
<dbReference type="SUPFAM" id="SSF55785">
    <property type="entry name" value="PYP-like sensor domain (PAS domain)"/>
    <property type="match status" value="1"/>
</dbReference>
<dbReference type="InterPro" id="IPR011006">
    <property type="entry name" value="CheY-like_superfamily"/>
</dbReference>
<dbReference type="InterPro" id="IPR036890">
    <property type="entry name" value="HATPase_C_sf"/>
</dbReference>
<reference evidence="13 14" key="1">
    <citation type="submission" date="2022-04" db="EMBL/GenBank/DDBJ databases">
        <title>Positive selection, recombination, and allopatry shape intraspecific diversity of widespread and dominant cyanobacteria.</title>
        <authorList>
            <person name="Wei J."/>
            <person name="Shu W."/>
            <person name="Hu C."/>
        </authorList>
    </citation>
    <scope>NUCLEOTIDE SEQUENCE [LARGE SCALE GENOMIC DNA]</scope>
    <source>
        <strain evidence="13 14">GB2-A5</strain>
    </source>
</reference>
<evidence type="ECO:0000259" key="12">
    <source>
        <dbReference type="PROSITE" id="PS50113"/>
    </source>
</evidence>
<dbReference type="Gene3D" id="3.30.450.20">
    <property type="entry name" value="PAS domain"/>
    <property type="match status" value="1"/>
</dbReference>
<keyword evidence="4" id="KW-0808">Transferase</keyword>
<evidence type="ECO:0000313" key="13">
    <source>
        <dbReference type="EMBL" id="MEP0863827.1"/>
    </source>
</evidence>
<feature type="domain" description="PAC" evidence="12">
    <location>
        <begin position="226"/>
        <end position="277"/>
    </location>
</feature>
<dbReference type="SMART" id="SM00091">
    <property type="entry name" value="PAS"/>
    <property type="match status" value="1"/>
</dbReference>
<dbReference type="SMART" id="SM00387">
    <property type="entry name" value="HATPase_c"/>
    <property type="match status" value="1"/>
</dbReference>
<evidence type="ECO:0000256" key="6">
    <source>
        <dbReference type="ARBA" id="ARBA00023012"/>
    </source>
</evidence>
<dbReference type="Gene3D" id="3.30.565.10">
    <property type="entry name" value="Histidine kinase-like ATPase, C-terminal domain"/>
    <property type="match status" value="1"/>
</dbReference>
<evidence type="ECO:0000259" key="11">
    <source>
        <dbReference type="PROSITE" id="PS50112"/>
    </source>
</evidence>
<dbReference type="Pfam" id="PF08447">
    <property type="entry name" value="PAS_3"/>
    <property type="match status" value="1"/>
</dbReference>
<keyword evidence="13" id="KW-0547">Nucleotide-binding</keyword>
<accession>A0ABV0JMB3</accession>
<protein>
    <recommendedName>
        <fullName evidence="2">histidine kinase</fullName>
        <ecNumber evidence="2">2.7.13.3</ecNumber>
    </recommendedName>
</protein>
<dbReference type="RefSeq" id="WP_190417407.1">
    <property type="nucleotide sequence ID" value="NZ_JAMPKK010000007.1"/>
</dbReference>
<evidence type="ECO:0000313" key="14">
    <source>
        <dbReference type="Proteomes" id="UP001442494"/>
    </source>
</evidence>
<organism evidence="13 14">
    <name type="scientific">Funiculus sociatus GB2-A5</name>
    <dbReference type="NCBI Taxonomy" id="2933946"/>
    <lineage>
        <taxon>Bacteria</taxon>
        <taxon>Bacillati</taxon>
        <taxon>Cyanobacteriota</taxon>
        <taxon>Cyanophyceae</taxon>
        <taxon>Coleofasciculales</taxon>
        <taxon>Coleofasciculaceae</taxon>
        <taxon>Funiculus</taxon>
    </lineage>
</organism>
<dbReference type="InterPro" id="IPR003594">
    <property type="entry name" value="HATPase_dom"/>
</dbReference>
<evidence type="ECO:0000259" key="10">
    <source>
        <dbReference type="PROSITE" id="PS50110"/>
    </source>
</evidence>
<dbReference type="Pfam" id="PF02518">
    <property type="entry name" value="HATPase_c"/>
    <property type="match status" value="1"/>
</dbReference>
<evidence type="ECO:0000259" key="9">
    <source>
        <dbReference type="PROSITE" id="PS50109"/>
    </source>
</evidence>
<keyword evidence="13" id="KW-0067">ATP-binding</keyword>
<dbReference type="NCBIfam" id="TIGR00229">
    <property type="entry name" value="sensory_box"/>
    <property type="match status" value="1"/>
</dbReference>